<dbReference type="SUPFAM" id="SSF47473">
    <property type="entry name" value="EF-hand"/>
    <property type="match status" value="1"/>
</dbReference>
<dbReference type="GO" id="GO:0019888">
    <property type="term" value="F:protein phosphatase regulator activity"/>
    <property type="evidence" value="ECO:0007669"/>
    <property type="project" value="TreeGrafter"/>
</dbReference>
<dbReference type="InterPro" id="IPR011992">
    <property type="entry name" value="EF-hand-dom_pair"/>
</dbReference>
<feature type="region of interest" description="Disordered" evidence="3">
    <location>
        <begin position="1067"/>
        <end position="1105"/>
    </location>
</feature>
<dbReference type="Pfam" id="PF21161">
    <property type="entry name" value="P2R3B_EF-hand"/>
    <property type="match status" value="1"/>
</dbReference>
<dbReference type="PROSITE" id="PS00018">
    <property type="entry name" value="EF_HAND_1"/>
    <property type="match status" value="1"/>
</dbReference>
<dbReference type="Pfam" id="PF17958">
    <property type="entry name" value="EF-hand_13"/>
    <property type="match status" value="1"/>
</dbReference>
<dbReference type="FunFam" id="1.10.238.230:FF:000001">
    <property type="entry name" value="Serine/threonine-protein phosphatase 2A regulatory subunit B'' subunit beta"/>
    <property type="match status" value="1"/>
</dbReference>
<protein>
    <submittedName>
        <fullName evidence="7">Uncharacterized protein LOC108682112</fullName>
    </submittedName>
</protein>
<feature type="compositionally biased region" description="Low complexity" evidence="3">
    <location>
        <begin position="325"/>
        <end position="341"/>
    </location>
</feature>
<dbReference type="InterPro" id="IPR018247">
    <property type="entry name" value="EF_Hand_1_Ca_BS"/>
</dbReference>
<feature type="region of interest" description="Disordered" evidence="3">
    <location>
        <begin position="160"/>
        <end position="179"/>
    </location>
</feature>
<feature type="compositionally biased region" description="Low complexity" evidence="3">
    <location>
        <begin position="404"/>
        <end position="418"/>
    </location>
</feature>
<feature type="compositionally biased region" description="Polar residues" evidence="3">
    <location>
        <begin position="342"/>
        <end position="351"/>
    </location>
</feature>
<dbReference type="GeneID" id="108682112"/>
<evidence type="ECO:0000259" key="4">
    <source>
        <dbReference type="Pfam" id="PF17958"/>
    </source>
</evidence>
<feature type="compositionally biased region" description="Low complexity" evidence="3">
    <location>
        <begin position="1067"/>
        <end position="1102"/>
    </location>
</feature>
<sequence>MSSDVGVTVYLAQNRVAYFPCRAENLRAFHVLGSADCHVKNCGQHYAFCSPANVDILDFENNIGVVTVDTEALKQFLAARRLLPSCEPSPSPATSTFCRATSLPPYHYQSTAGASNFSTSHTTTQLPPDPCPPRRSSLNIIHTWNPASQPQLARNYSESELAATGRRGGGASPSSAHFDSSHHAFSKLMQTDDVSSIAEQIASQAELIYQTWKTTGLNPNQLIRYHSIATEDDVDSAPARAVTPVPRTPMRSISPAPPGSSPAVPRRVLDSSMTNGRQSQQFSTKSIPQQNTYQPHQQPEKQKSDSPYIQQHYNQQSYTSKQPQHHFQNQQVQHIQNQSQHASSPVRTLNASPRPYVSPNSPQTQGQAPFRSASPSPSSGGFLHSSSPRPYVTSPPVSPPQPPERSSSYSGSDSPGDGRQALTDPKLEVSLRDLVNSFVLEDKARQGLGTRLNERPKSAPSTIQDALQRFERQMAITSRSTPPATDDRSLDMSVVPSSMSSPYSSDVYSGSSPYSPSSSASRFSANNSNSLVGESTSKRYTGSRSEPLVADGWQKSSSSNNPELDFRSRRSISPSPPPLAQPGWNETSQSSTSTWPLKFKQPPPGQQSSSYSSSSMSVSPPKSSHGSSGNNYVTTLETRVELPGSPATVPSRHKVINLGPPSQEERILQSLRSSSLIQESEQKRLASQQASRSSSGTSAFTPSSPSTTSKPKHKFSISVTVDVDETKTPEVDNSAYRIRPEVSQMSTIDYAKNRFQEAQQHPKTSVRLQDERSILGTRSTAVNGDGRVLSVKSRFEPGDGMLRSYDPVLSTLPEFYRRKLRKMQRKSGSPEPLAGVLATLPHPELTDQQKAHIRERSQSPTAAAFHAAAGAAAIRPFLTQGSVAERVMIFERAPVEMKPKPPSEISHLPQERRRPILPYRDPDSVRSKAQFWNILHFLAELDNLPPSEETLGPPPSGGTSPAIAAAVSTVSRHIESNVPALLAPADLRNQTYVRDPNLQDKPQNVFKASSGTSTSANGCASAGSASNSVTAVLHNKENTRPGAAASSSQLKSSLAGSVYAAGSGSSNSSAGGFAGSSPVSPSHMSSSQQSSAGRSGAPPSARRLAKTSSKNIIIPKFYFPQGRPTTPAQQEASVQRVVACFRDHGGQITRDQLAVLMRACDLPLYWKAPVFVAAGGEKLGYLTQELFTDYWTRVLSTCHDEASRFIHVLSRGARNYILPEDLVGLIQDVVDSHPGLAFLKDAAEFHSRYVHTRCMDIDGDGFLSMYELEYFYEEQLQRMEALGIETLPFHDCLCQMLDMVRPEFPDKISLTDLKRCRMTPIFFDTFFNLEKYLDHEQRDPFASHRAEDDGPETSDWDRFAAEEYELLVAEEGGADPQDDMGYGAEDELSAGLEAVLARGGGGVDGINDVCPDSLSTTTSIDAGRSVGLNKHSSLSATLTNLAVDAMDVDDDYADYVDSDDYHY</sequence>
<organism evidence="6 7">
    <name type="scientific">Hyalella azteca</name>
    <name type="common">Amphipod</name>
    <dbReference type="NCBI Taxonomy" id="294128"/>
    <lineage>
        <taxon>Eukaryota</taxon>
        <taxon>Metazoa</taxon>
        <taxon>Ecdysozoa</taxon>
        <taxon>Arthropoda</taxon>
        <taxon>Crustacea</taxon>
        <taxon>Multicrustacea</taxon>
        <taxon>Malacostraca</taxon>
        <taxon>Eumalacostraca</taxon>
        <taxon>Peracarida</taxon>
        <taxon>Amphipoda</taxon>
        <taxon>Senticaudata</taxon>
        <taxon>Talitrida</taxon>
        <taxon>Talitroidea</taxon>
        <taxon>Hyalellidae</taxon>
        <taxon>Hyalella</taxon>
    </lineage>
</organism>
<dbReference type="GO" id="GO:0046872">
    <property type="term" value="F:metal ion binding"/>
    <property type="evidence" value="ECO:0007669"/>
    <property type="project" value="UniProtKB-KW"/>
</dbReference>
<feature type="compositionally biased region" description="Polar residues" evidence="3">
    <location>
        <begin position="358"/>
        <end position="367"/>
    </location>
</feature>
<feature type="compositionally biased region" description="Low complexity" evidence="3">
    <location>
        <begin position="1008"/>
        <end position="1021"/>
    </location>
</feature>
<dbReference type="InterPro" id="IPR041534">
    <property type="entry name" value="EF-hand_13"/>
</dbReference>
<feature type="region of interest" description="Disordered" evidence="3">
    <location>
        <begin position="994"/>
        <end position="1021"/>
    </location>
</feature>
<feature type="compositionally biased region" description="Low complexity" evidence="3">
    <location>
        <begin position="606"/>
        <end position="629"/>
    </location>
</feature>
<keyword evidence="2" id="KW-0106">Calcium</keyword>
<feature type="compositionally biased region" description="Polar residues" evidence="3">
    <location>
        <begin position="584"/>
        <end position="595"/>
    </location>
</feature>
<evidence type="ECO:0000256" key="2">
    <source>
        <dbReference type="ARBA" id="ARBA00022837"/>
    </source>
</evidence>
<dbReference type="InterPro" id="IPR048855">
    <property type="entry name" value="P2R3A_B_D_EF-hand"/>
</dbReference>
<feature type="compositionally biased region" description="Low complexity" evidence="3">
    <location>
        <begin position="493"/>
        <end position="530"/>
    </location>
</feature>
<dbReference type="PANTHER" id="PTHR14095:SF0">
    <property type="entry name" value="MIP22305P"/>
    <property type="match status" value="1"/>
</dbReference>
<feature type="domain" description="Serine/threonine-protein phosphatase 2A regulatory subunit B'' subunit alpha/beta/delta EF-hand" evidence="5">
    <location>
        <begin position="1145"/>
        <end position="1194"/>
    </location>
</feature>
<accession>A0A979FQY9</accession>
<feature type="compositionally biased region" description="Polar residues" evidence="3">
    <location>
        <begin position="305"/>
        <end position="321"/>
    </location>
</feature>
<reference evidence="7" key="1">
    <citation type="submission" date="2025-08" db="UniProtKB">
        <authorList>
            <consortium name="RefSeq"/>
        </authorList>
    </citation>
    <scope>IDENTIFICATION</scope>
    <source>
        <tissue evidence="7">Whole organism</tissue>
    </source>
</reference>
<dbReference type="Gene3D" id="1.10.238.230">
    <property type="match status" value="1"/>
</dbReference>
<dbReference type="Gene3D" id="1.10.238.10">
    <property type="entry name" value="EF-hand"/>
    <property type="match status" value="1"/>
</dbReference>
<feature type="compositionally biased region" description="Low complexity" evidence="3">
    <location>
        <begin position="686"/>
        <end position="709"/>
    </location>
</feature>
<evidence type="ECO:0000259" key="5">
    <source>
        <dbReference type="Pfam" id="PF21161"/>
    </source>
</evidence>
<keyword evidence="6" id="KW-1185">Reference proteome</keyword>
<feature type="compositionally biased region" description="Low complexity" evidence="3">
    <location>
        <begin position="368"/>
        <end position="395"/>
    </location>
</feature>
<dbReference type="Proteomes" id="UP000694843">
    <property type="component" value="Unplaced"/>
</dbReference>
<name>A0A979FQY9_HYAAZ</name>
<feature type="compositionally biased region" description="Polar residues" evidence="3">
    <location>
        <begin position="271"/>
        <end position="297"/>
    </location>
</feature>
<dbReference type="RefSeq" id="XP_047739523.1">
    <property type="nucleotide sequence ID" value="XM_047883567.1"/>
</dbReference>
<evidence type="ECO:0000256" key="1">
    <source>
        <dbReference type="ARBA" id="ARBA00022723"/>
    </source>
</evidence>
<dbReference type="GO" id="GO:0000159">
    <property type="term" value="C:protein phosphatase type 2A complex"/>
    <property type="evidence" value="ECO:0007669"/>
    <property type="project" value="TreeGrafter"/>
</dbReference>
<feature type="compositionally biased region" description="Polar residues" evidence="3">
    <location>
        <begin position="531"/>
        <end position="544"/>
    </location>
</feature>
<feature type="region of interest" description="Disordered" evidence="3">
    <location>
        <begin position="678"/>
        <end position="714"/>
    </location>
</feature>
<evidence type="ECO:0000256" key="3">
    <source>
        <dbReference type="SAM" id="MobiDB-lite"/>
    </source>
</evidence>
<dbReference type="KEGG" id="hazt:108682112"/>
<dbReference type="PANTHER" id="PTHR14095">
    <property type="entry name" value="PHOSPHATASE 2A REGULATORY SUBUNIT-RELATED"/>
    <property type="match status" value="1"/>
</dbReference>
<evidence type="ECO:0000313" key="7">
    <source>
        <dbReference type="RefSeq" id="XP_047739523.1"/>
    </source>
</evidence>
<dbReference type="OrthoDB" id="5586at2759"/>
<proteinExistence type="predicted"/>
<gene>
    <name evidence="7" type="primary">LOC108682112</name>
</gene>
<keyword evidence="1" id="KW-0479">Metal-binding</keyword>
<evidence type="ECO:0000313" key="6">
    <source>
        <dbReference type="Proteomes" id="UP000694843"/>
    </source>
</evidence>
<feature type="domain" description="PP2A regulatory subunit B'' EF-hand" evidence="4">
    <location>
        <begin position="1200"/>
        <end position="1252"/>
    </location>
</feature>
<feature type="region of interest" description="Disordered" evidence="3">
    <location>
        <begin position="233"/>
        <end position="662"/>
    </location>
</feature>